<organism evidence="3 4">
    <name type="scientific">Vitis vinifera</name>
    <name type="common">Grape</name>
    <dbReference type="NCBI Taxonomy" id="29760"/>
    <lineage>
        <taxon>Eukaryota</taxon>
        <taxon>Viridiplantae</taxon>
        <taxon>Streptophyta</taxon>
        <taxon>Embryophyta</taxon>
        <taxon>Tracheophyta</taxon>
        <taxon>Spermatophyta</taxon>
        <taxon>Magnoliopsida</taxon>
        <taxon>eudicotyledons</taxon>
        <taxon>Gunneridae</taxon>
        <taxon>Pentapetalae</taxon>
        <taxon>rosids</taxon>
        <taxon>Vitales</taxon>
        <taxon>Vitaceae</taxon>
        <taxon>Viteae</taxon>
        <taxon>Vitis</taxon>
    </lineage>
</organism>
<evidence type="ECO:0000313" key="4">
    <source>
        <dbReference type="Proteomes" id="UP001227230"/>
    </source>
</evidence>
<dbReference type="InterPro" id="IPR026961">
    <property type="entry name" value="PGG_dom"/>
</dbReference>
<keyword evidence="1" id="KW-0472">Membrane</keyword>
<dbReference type="PANTHER" id="PTHR24177:SF329">
    <property type="entry name" value="ANKYRIN REPEAT PROTEIN"/>
    <property type="match status" value="1"/>
</dbReference>
<dbReference type="Pfam" id="PF13962">
    <property type="entry name" value="PGG"/>
    <property type="match status" value="1"/>
</dbReference>
<evidence type="ECO:0000259" key="2">
    <source>
        <dbReference type="Pfam" id="PF13962"/>
    </source>
</evidence>
<accession>A0ABY9D1Q3</accession>
<proteinExistence type="predicted"/>
<reference evidence="3 4" key="1">
    <citation type="journal article" date="2023" name="Hortic Res">
        <title>The complete reference genome for grapevine (Vitis vinifera L.) genetics and breeding.</title>
        <authorList>
            <person name="Shi X."/>
            <person name="Cao S."/>
            <person name="Wang X."/>
            <person name="Huang S."/>
            <person name="Wang Y."/>
            <person name="Liu Z."/>
            <person name="Liu W."/>
            <person name="Leng X."/>
            <person name="Peng Y."/>
            <person name="Wang N."/>
            <person name="Wang Y."/>
            <person name="Ma Z."/>
            <person name="Xu X."/>
            <person name="Zhang F."/>
            <person name="Xue H."/>
            <person name="Zhong H."/>
            <person name="Wang Y."/>
            <person name="Zhang K."/>
            <person name="Velt A."/>
            <person name="Avia K."/>
            <person name="Holtgrawe D."/>
            <person name="Grimplet J."/>
            <person name="Matus J.T."/>
            <person name="Ware D."/>
            <person name="Wu X."/>
            <person name="Wang H."/>
            <person name="Liu C."/>
            <person name="Fang Y."/>
            <person name="Rustenholz C."/>
            <person name="Cheng Z."/>
            <person name="Xiao H."/>
            <person name="Zhou Y."/>
        </authorList>
    </citation>
    <scope>NUCLEOTIDE SEQUENCE [LARGE SCALE GENOMIC DNA]</scope>
    <source>
        <strain evidence="4">cv. Pinot noir / PN40024</strain>
        <tissue evidence="3">Leaf</tissue>
    </source>
</reference>
<sequence>MKVDVLGFQVHQAVFQAVKRGNVEFDTEMIKSIPELAWSRDINGRNIFFIAILNRQEKIFNLLHGLTDAQKMKVISPLDRCRSAERELQWFKEVKNIVPPIFKDLTNSDGKKASEVFSQQHADLVKEGEKWMKEIATSSSVVAALIVTIMFAAAFTIPGGNNDKGAPIFLDDTLFMVFIISDSISLFSGTTSMLMFLGILTSVYAENKANNRPFRPFHLYCSHDDSLLCRPCCFAKGKLNQSGYDPDYFTCLCSGDPIRIIAISPSC</sequence>
<evidence type="ECO:0000256" key="1">
    <source>
        <dbReference type="SAM" id="Phobius"/>
    </source>
</evidence>
<evidence type="ECO:0000313" key="3">
    <source>
        <dbReference type="EMBL" id="WKA01372.1"/>
    </source>
</evidence>
<keyword evidence="1" id="KW-0812">Transmembrane</keyword>
<protein>
    <recommendedName>
        <fullName evidence="2">PGG domain-containing protein</fullName>
    </recommendedName>
</protein>
<name>A0ABY9D1Q3_VITVI</name>
<gene>
    <name evidence="3" type="ORF">VitviT2T_019654</name>
</gene>
<feature type="transmembrane region" description="Helical" evidence="1">
    <location>
        <begin position="135"/>
        <end position="155"/>
    </location>
</feature>
<dbReference type="Proteomes" id="UP001227230">
    <property type="component" value="Chromosome 13"/>
</dbReference>
<keyword evidence="1" id="KW-1133">Transmembrane helix</keyword>
<dbReference type="EMBL" id="CP126660">
    <property type="protein sequence ID" value="WKA01372.1"/>
    <property type="molecule type" value="Genomic_DNA"/>
</dbReference>
<dbReference type="PANTHER" id="PTHR24177">
    <property type="entry name" value="CASKIN"/>
    <property type="match status" value="1"/>
</dbReference>
<feature type="domain" description="PGG" evidence="2">
    <location>
        <begin position="129"/>
        <end position="210"/>
    </location>
</feature>
<feature type="transmembrane region" description="Helical" evidence="1">
    <location>
        <begin position="175"/>
        <end position="205"/>
    </location>
</feature>
<keyword evidence="4" id="KW-1185">Reference proteome</keyword>